<accession>A0A1X6ZZF4</accession>
<sequence length="100" mass="11390">MWSLGVKVLQPCLQLGTGFLQGTEERLVKAFATMLTVEVCYRRVLLWLTWRDVVPTDAGFRHPSEHCHTSELSVVMGHHGARHALFGNQMLQFMNNPQAR</sequence>
<protein>
    <submittedName>
        <fullName evidence="1">Uncharacterized protein</fullName>
    </submittedName>
</protein>
<dbReference type="EMBL" id="FWFX01000013">
    <property type="protein sequence ID" value="SLN65579.1"/>
    <property type="molecule type" value="Genomic_DNA"/>
</dbReference>
<dbReference type="AlphaFoldDB" id="A0A1X6ZZF4"/>
<dbReference type="Proteomes" id="UP000193061">
    <property type="component" value="Unassembled WGS sequence"/>
</dbReference>
<gene>
    <name evidence="1" type="ORF">ROA7450_03470</name>
</gene>
<organism evidence="1 2">
    <name type="scientific">Roseovarius albus</name>
    <dbReference type="NCBI Taxonomy" id="1247867"/>
    <lineage>
        <taxon>Bacteria</taxon>
        <taxon>Pseudomonadati</taxon>
        <taxon>Pseudomonadota</taxon>
        <taxon>Alphaproteobacteria</taxon>
        <taxon>Rhodobacterales</taxon>
        <taxon>Roseobacteraceae</taxon>
        <taxon>Roseovarius</taxon>
    </lineage>
</organism>
<reference evidence="1 2" key="1">
    <citation type="submission" date="2017-03" db="EMBL/GenBank/DDBJ databases">
        <authorList>
            <person name="Afonso C.L."/>
            <person name="Miller P.J."/>
            <person name="Scott M.A."/>
            <person name="Spackman E."/>
            <person name="Goraichik I."/>
            <person name="Dimitrov K.M."/>
            <person name="Suarez D.L."/>
            <person name="Swayne D.E."/>
        </authorList>
    </citation>
    <scope>NUCLEOTIDE SEQUENCE [LARGE SCALE GENOMIC DNA]</scope>
    <source>
        <strain evidence="1 2">CECT 7450</strain>
    </source>
</reference>
<keyword evidence="2" id="KW-1185">Reference proteome</keyword>
<name>A0A1X6ZZF4_9RHOB</name>
<evidence type="ECO:0000313" key="2">
    <source>
        <dbReference type="Proteomes" id="UP000193061"/>
    </source>
</evidence>
<evidence type="ECO:0000313" key="1">
    <source>
        <dbReference type="EMBL" id="SLN65579.1"/>
    </source>
</evidence>
<proteinExistence type="predicted"/>